<keyword evidence="14 17" id="KW-0472">Membrane</keyword>
<comment type="catalytic activity">
    <reaction evidence="1">
        <text>ATP + protein L-histidine = ADP + protein N-phospho-L-histidine.</text>
        <dbReference type="EC" id="2.7.13.3"/>
    </reaction>
</comment>
<dbReference type="FunFam" id="1.10.287.130:FF:000004">
    <property type="entry name" value="Ethylene receptor 1"/>
    <property type="match status" value="1"/>
</dbReference>
<keyword evidence="5" id="KW-0997">Cell inner membrane</keyword>
<evidence type="ECO:0000259" key="18">
    <source>
        <dbReference type="PROSITE" id="PS50109"/>
    </source>
</evidence>
<evidence type="ECO:0000259" key="19">
    <source>
        <dbReference type="PROSITE" id="PS50110"/>
    </source>
</evidence>
<evidence type="ECO:0000256" key="2">
    <source>
        <dbReference type="ARBA" id="ARBA00004429"/>
    </source>
</evidence>
<dbReference type="InterPro" id="IPR014302">
    <property type="entry name" value="Sig_transdc_His_kinase_TorS"/>
</dbReference>
<evidence type="ECO:0000259" key="20">
    <source>
        <dbReference type="PROSITE" id="PS50885"/>
    </source>
</evidence>
<feature type="domain" description="Histidine kinase" evidence="18">
    <location>
        <begin position="451"/>
        <end position="665"/>
    </location>
</feature>
<evidence type="ECO:0000256" key="9">
    <source>
        <dbReference type="ARBA" id="ARBA00022741"/>
    </source>
</evidence>
<comment type="subcellular location">
    <subcellularLocation>
        <location evidence="2">Cell inner membrane</location>
        <topology evidence="2">Multi-pass membrane protein</topology>
    </subcellularLocation>
</comment>
<dbReference type="NCBIfam" id="NF008543">
    <property type="entry name" value="PRK11466.1"/>
    <property type="match status" value="1"/>
</dbReference>
<feature type="domain" description="HPt" evidence="21">
    <location>
        <begin position="835"/>
        <end position="919"/>
    </location>
</feature>
<feature type="modified residue" description="4-aspartylphosphate" evidence="16">
    <location>
        <position position="734"/>
    </location>
</feature>
<evidence type="ECO:0000256" key="16">
    <source>
        <dbReference type="PROSITE-ProRule" id="PRU00169"/>
    </source>
</evidence>
<keyword evidence="7" id="KW-0808">Transferase</keyword>
<dbReference type="InterPro" id="IPR036097">
    <property type="entry name" value="HisK_dim/P_sf"/>
</dbReference>
<keyword evidence="11" id="KW-0067">ATP-binding</keyword>
<dbReference type="CDD" id="cd17546">
    <property type="entry name" value="REC_hyHK_CKI1_RcsC-like"/>
    <property type="match status" value="1"/>
</dbReference>
<keyword evidence="12 17" id="KW-1133">Transmembrane helix</keyword>
<dbReference type="Gene3D" id="1.20.58.920">
    <property type="match status" value="1"/>
</dbReference>
<dbReference type="Gene3D" id="3.40.50.2300">
    <property type="match status" value="1"/>
</dbReference>
<dbReference type="SMART" id="SM00448">
    <property type="entry name" value="REC"/>
    <property type="match status" value="1"/>
</dbReference>
<dbReference type="PROSITE" id="PS50885">
    <property type="entry name" value="HAMP"/>
    <property type="match status" value="1"/>
</dbReference>
<dbReference type="InterPro" id="IPR011006">
    <property type="entry name" value="CheY-like_superfamily"/>
</dbReference>
<dbReference type="Pfam" id="PF00072">
    <property type="entry name" value="Response_reg"/>
    <property type="match status" value="1"/>
</dbReference>
<dbReference type="InterPro" id="IPR003594">
    <property type="entry name" value="HATPase_dom"/>
</dbReference>
<dbReference type="InterPro" id="IPR008207">
    <property type="entry name" value="Sig_transdc_His_kin_Hpt_dom"/>
</dbReference>
<dbReference type="RefSeq" id="WP_098142741.1">
    <property type="nucleotide sequence ID" value="NZ_CP163408.1"/>
</dbReference>
<comment type="caution">
    <text evidence="22">The sequence shown here is derived from an EMBL/GenBank/DDBJ whole genome shotgun (WGS) entry which is preliminary data.</text>
</comment>
<dbReference type="SUPFAM" id="SSF47384">
    <property type="entry name" value="Homodimeric domain of signal transducing histidine kinase"/>
    <property type="match status" value="1"/>
</dbReference>
<dbReference type="CDD" id="cd16172">
    <property type="entry name" value="TorS_sensor_domain"/>
    <property type="match status" value="1"/>
</dbReference>
<dbReference type="SMART" id="SM00387">
    <property type="entry name" value="HATPase_c"/>
    <property type="match status" value="1"/>
</dbReference>
<name>A0A2A7TXZ4_EDWTA</name>
<evidence type="ECO:0000313" key="22">
    <source>
        <dbReference type="EMBL" id="PEH70911.1"/>
    </source>
</evidence>
<dbReference type="PRINTS" id="PR00344">
    <property type="entry name" value="BCTRLSENSOR"/>
</dbReference>
<dbReference type="GO" id="GO:0005886">
    <property type="term" value="C:plasma membrane"/>
    <property type="evidence" value="ECO:0007669"/>
    <property type="project" value="UniProtKB-SubCell"/>
</dbReference>
<evidence type="ECO:0000256" key="14">
    <source>
        <dbReference type="ARBA" id="ARBA00023136"/>
    </source>
</evidence>
<dbReference type="OrthoDB" id="9770795at2"/>
<dbReference type="SMART" id="SM00388">
    <property type="entry name" value="HisKA"/>
    <property type="match status" value="1"/>
</dbReference>
<dbReference type="InterPro" id="IPR003660">
    <property type="entry name" value="HAMP_dom"/>
</dbReference>
<dbReference type="CDD" id="cd00082">
    <property type="entry name" value="HisKA"/>
    <property type="match status" value="1"/>
</dbReference>
<dbReference type="Pfam" id="PF21689">
    <property type="entry name" value="TorS_sensor_domain"/>
    <property type="match status" value="1"/>
</dbReference>
<dbReference type="SUPFAM" id="SSF55874">
    <property type="entry name" value="ATPase domain of HSP90 chaperone/DNA topoisomerase II/histidine kinase"/>
    <property type="match status" value="1"/>
</dbReference>
<accession>A0A2A7TXZ4</accession>
<keyword evidence="13" id="KW-0902">Two-component regulatory system</keyword>
<dbReference type="InterPro" id="IPR004358">
    <property type="entry name" value="Sig_transdc_His_kin-like_C"/>
</dbReference>
<feature type="domain" description="HAMP" evidence="20">
    <location>
        <begin position="355"/>
        <end position="411"/>
    </location>
</feature>
<dbReference type="Proteomes" id="UP000219788">
    <property type="component" value="Unassembled WGS sequence"/>
</dbReference>
<evidence type="ECO:0000256" key="5">
    <source>
        <dbReference type="ARBA" id="ARBA00022519"/>
    </source>
</evidence>
<sequence>MGNPSLTRRLWLAFALMAALTLGSGLVGWFSLRYVGQVERANTQALLPTMNMARQLSEAGAYELFSAQNLGNADSESEWLAQGRMLTAQSLKISGLLDQLRAQGFDTSAIAQQEMAITQSLGEQGELVGQRLQLRARQRQLSAQIAAAAGQIADLAKGQASNAATAAGATQAGIYDLIEQHRQAAAERALDRLIDIDLEYLNQMSELRLSALRVQQMIMVLEGESGRLALTAQEDRLAQALRILQRRQQRVEDPRIRAQIAQALTQVADYPTLVGLYRQENDIQARLQALSQNNLDLFTHFSAEIGRQVSDIEQRNADALAQLQQARRLGLTWLTLLGGAALLTLCLILWRVVYRSVSRPLARQTAALQRLLDGDVDSPFPNRTGVRELDTIGRLMEAFRTSVQALRHQRQHLADQVQRRTAELQALVVEHRQARAAAEKADNAKSAFLAAMSHEIRTPLHGILGTAQLLAGQPLSPRCRDYVQAINDSGESLLAVLNDVLDYSAIEAGSHSVALNDEPFAPRQLLDSVLRLAEGRLQQRPLRLEHDYAAALPAWLQGDPRRIRQIVMNLLNNALRFTERGVIVLQSGCDQTQWWIAVQDSGCGIDPAQQAAIFQPFVQLSARRGGTGLGLAICRGLAQAMAGSLTVSSLPGEGSRFCLTLPLRQASHPPQSDEARSWSLSGRRILLIEDNPLSQRISAEMLQSVDIQVEVAASAGEALAILAQDARFDAALVDFDLPDSDGPTLAQQMVALYPQLKRIGFSAHVLDEAQRRRILPLFCGLIQKPVPCAELCRLLAHYLAGDDTAAPDDAMRESDQSGAPELDLAQLDQDLATFGRARLGEWQRLFREHSLPLLAQIIAAREREDEALIARLAHRLKGSCASLGMCRAAEACLALERDPLTAARPDPAVHHGLAVLEAWLSEISELDGSNST</sequence>
<evidence type="ECO:0000259" key="21">
    <source>
        <dbReference type="PROSITE" id="PS50894"/>
    </source>
</evidence>
<dbReference type="PROSITE" id="PS50109">
    <property type="entry name" value="HIS_KIN"/>
    <property type="match status" value="1"/>
</dbReference>
<dbReference type="Gene3D" id="1.20.120.160">
    <property type="entry name" value="HPT domain"/>
    <property type="match status" value="1"/>
</dbReference>
<evidence type="ECO:0000256" key="17">
    <source>
        <dbReference type="SAM" id="Phobius"/>
    </source>
</evidence>
<dbReference type="GO" id="GO:0000155">
    <property type="term" value="F:phosphorelay sensor kinase activity"/>
    <property type="evidence" value="ECO:0007669"/>
    <property type="project" value="InterPro"/>
</dbReference>
<dbReference type="CDD" id="cd16922">
    <property type="entry name" value="HATPase_EvgS-ArcB-TorS-like"/>
    <property type="match status" value="1"/>
</dbReference>
<dbReference type="PANTHER" id="PTHR43047:SF72">
    <property type="entry name" value="OSMOSENSING HISTIDINE PROTEIN KINASE SLN1"/>
    <property type="match status" value="1"/>
</dbReference>
<evidence type="ECO:0000256" key="8">
    <source>
        <dbReference type="ARBA" id="ARBA00022692"/>
    </source>
</evidence>
<dbReference type="SUPFAM" id="SSF52172">
    <property type="entry name" value="CheY-like"/>
    <property type="match status" value="1"/>
</dbReference>
<dbReference type="InterPro" id="IPR005467">
    <property type="entry name" value="His_kinase_dom"/>
</dbReference>
<dbReference type="InterPro" id="IPR037952">
    <property type="entry name" value="Sensor_TorS"/>
</dbReference>
<dbReference type="PROSITE" id="PS50110">
    <property type="entry name" value="RESPONSE_REGULATORY"/>
    <property type="match status" value="1"/>
</dbReference>
<evidence type="ECO:0000256" key="10">
    <source>
        <dbReference type="ARBA" id="ARBA00022777"/>
    </source>
</evidence>
<dbReference type="SMART" id="SM00304">
    <property type="entry name" value="HAMP"/>
    <property type="match status" value="1"/>
</dbReference>
<protein>
    <recommendedName>
        <fullName evidence="3">histidine kinase</fullName>
        <ecNumber evidence="3">2.7.13.3</ecNumber>
    </recommendedName>
</protein>
<dbReference type="CDD" id="cd00088">
    <property type="entry name" value="HPT"/>
    <property type="match status" value="1"/>
</dbReference>
<dbReference type="STRING" id="636.AAW15_14480"/>
<evidence type="ECO:0000256" key="12">
    <source>
        <dbReference type="ARBA" id="ARBA00022989"/>
    </source>
</evidence>
<dbReference type="PIRSF" id="PIRSF036437">
    <property type="entry name" value="HK_TorS"/>
    <property type="match status" value="1"/>
</dbReference>
<evidence type="ECO:0000313" key="23">
    <source>
        <dbReference type="Proteomes" id="UP000219788"/>
    </source>
</evidence>
<keyword evidence="4" id="KW-1003">Cell membrane</keyword>
<dbReference type="Pfam" id="PF01627">
    <property type="entry name" value="Hpt"/>
    <property type="match status" value="1"/>
</dbReference>
<evidence type="ECO:0000256" key="1">
    <source>
        <dbReference type="ARBA" id="ARBA00000085"/>
    </source>
</evidence>
<dbReference type="SUPFAM" id="SSF47226">
    <property type="entry name" value="Histidine-containing phosphotransfer domain, HPT domain"/>
    <property type="match status" value="1"/>
</dbReference>
<keyword evidence="6 16" id="KW-0597">Phosphoprotein</keyword>
<keyword evidence="8 17" id="KW-0812">Transmembrane</keyword>
<evidence type="ECO:0000256" key="11">
    <source>
        <dbReference type="ARBA" id="ARBA00022840"/>
    </source>
</evidence>
<keyword evidence="10 22" id="KW-0418">Kinase</keyword>
<dbReference type="PANTHER" id="PTHR43047">
    <property type="entry name" value="TWO-COMPONENT HISTIDINE PROTEIN KINASE"/>
    <property type="match status" value="1"/>
</dbReference>
<evidence type="ECO:0000256" key="6">
    <source>
        <dbReference type="ARBA" id="ARBA00022553"/>
    </source>
</evidence>
<dbReference type="InterPro" id="IPR036641">
    <property type="entry name" value="HPT_dom_sf"/>
</dbReference>
<dbReference type="AlphaFoldDB" id="A0A2A7TXZ4"/>
<dbReference type="NCBIfam" id="TIGR02956">
    <property type="entry name" value="TMAO_torS"/>
    <property type="match status" value="1"/>
</dbReference>
<gene>
    <name evidence="22" type="ORF">CRM76_02530</name>
</gene>
<organism evidence="22 23">
    <name type="scientific">Edwardsiella tarda</name>
    <dbReference type="NCBI Taxonomy" id="636"/>
    <lineage>
        <taxon>Bacteria</taxon>
        <taxon>Pseudomonadati</taxon>
        <taxon>Pseudomonadota</taxon>
        <taxon>Gammaproteobacteria</taxon>
        <taxon>Enterobacterales</taxon>
        <taxon>Hafniaceae</taxon>
        <taxon>Edwardsiella</taxon>
    </lineage>
</organism>
<dbReference type="InterPro" id="IPR001789">
    <property type="entry name" value="Sig_transdc_resp-reg_receiver"/>
</dbReference>
<dbReference type="InterPro" id="IPR038188">
    <property type="entry name" value="TorS_sensor_sf"/>
</dbReference>
<proteinExistence type="predicted"/>
<dbReference type="GO" id="GO:0005524">
    <property type="term" value="F:ATP binding"/>
    <property type="evidence" value="ECO:0007669"/>
    <property type="project" value="UniProtKB-KW"/>
</dbReference>
<evidence type="ECO:0000256" key="7">
    <source>
        <dbReference type="ARBA" id="ARBA00022679"/>
    </source>
</evidence>
<dbReference type="InterPro" id="IPR036890">
    <property type="entry name" value="HATPase_C_sf"/>
</dbReference>
<dbReference type="Gene3D" id="3.30.565.10">
    <property type="entry name" value="Histidine kinase-like ATPase, C-terminal domain"/>
    <property type="match status" value="1"/>
</dbReference>
<reference evidence="23" key="1">
    <citation type="submission" date="2017-09" db="EMBL/GenBank/DDBJ databases">
        <title>FDA dAtabase for Regulatory Grade micrObial Sequences (FDA-ARGOS): Supporting development and validation of Infectious Disease Dx tests.</title>
        <authorList>
            <person name="Goldberg B."/>
            <person name="Campos J."/>
            <person name="Tallon L."/>
            <person name="Sadzewicz L."/>
            <person name="Ott S."/>
            <person name="Zhao X."/>
            <person name="Nagaraj S."/>
            <person name="Vavikolanu K."/>
            <person name="Aluvathingal J."/>
            <person name="Nadendla S."/>
            <person name="Geyer C."/>
            <person name="Sichtig H."/>
        </authorList>
    </citation>
    <scope>NUCLEOTIDE SEQUENCE [LARGE SCALE GENOMIC DNA]</scope>
    <source>
        <strain evidence="23">FDAARGOS_370</strain>
    </source>
</reference>
<dbReference type="InterPro" id="IPR003661">
    <property type="entry name" value="HisK_dim/P_dom"/>
</dbReference>
<dbReference type="EC" id="2.7.13.3" evidence="3"/>
<evidence type="ECO:0000256" key="15">
    <source>
        <dbReference type="PROSITE-ProRule" id="PRU00110"/>
    </source>
</evidence>
<dbReference type="Gene3D" id="1.10.287.130">
    <property type="match status" value="1"/>
</dbReference>
<evidence type="ECO:0000256" key="4">
    <source>
        <dbReference type="ARBA" id="ARBA00022475"/>
    </source>
</evidence>
<dbReference type="GO" id="GO:0009927">
    <property type="term" value="F:histidine phosphotransfer kinase activity"/>
    <property type="evidence" value="ECO:0007669"/>
    <property type="project" value="TreeGrafter"/>
</dbReference>
<feature type="transmembrane region" description="Helical" evidence="17">
    <location>
        <begin position="331"/>
        <end position="354"/>
    </location>
</feature>
<dbReference type="PROSITE" id="PS50894">
    <property type="entry name" value="HPT"/>
    <property type="match status" value="1"/>
</dbReference>
<dbReference type="EMBL" id="PDDV01000013">
    <property type="protein sequence ID" value="PEH70911.1"/>
    <property type="molecule type" value="Genomic_DNA"/>
</dbReference>
<dbReference type="Pfam" id="PF02518">
    <property type="entry name" value="HATPase_c"/>
    <property type="match status" value="1"/>
</dbReference>
<feature type="domain" description="Response regulatory" evidence="19">
    <location>
        <begin position="684"/>
        <end position="799"/>
    </location>
</feature>
<evidence type="ECO:0000256" key="3">
    <source>
        <dbReference type="ARBA" id="ARBA00012438"/>
    </source>
</evidence>
<dbReference type="Pfam" id="PF00672">
    <property type="entry name" value="HAMP"/>
    <property type="match status" value="1"/>
</dbReference>
<dbReference type="Pfam" id="PF00512">
    <property type="entry name" value="HisKA"/>
    <property type="match status" value="1"/>
</dbReference>
<evidence type="ECO:0000256" key="13">
    <source>
        <dbReference type="ARBA" id="ARBA00023012"/>
    </source>
</evidence>
<feature type="modified residue" description="Phosphohistidine" evidence="15">
    <location>
        <position position="874"/>
    </location>
</feature>
<keyword evidence="9" id="KW-0547">Nucleotide-binding</keyword>